<reference evidence="1 2" key="1">
    <citation type="journal article" date="2022" name="Hortic Res">
        <title>A haplotype resolved chromosomal level avocado genome allows analysis of novel avocado genes.</title>
        <authorList>
            <person name="Nath O."/>
            <person name="Fletcher S.J."/>
            <person name="Hayward A."/>
            <person name="Shaw L.M."/>
            <person name="Masouleh A.K."/>
            <person name="Furtado A."/>
            <person name="Henry R.J."/>
            <person name="Mitter N."/>
        </authorList>
    </citation>
    <scope>NUCLEOTIDE SEQUENCE [LARGE SCALE GENOMIC DNA]</scope>
    <source>
        <strain evidence="2">cv. Hass</strain>
    </source>
</reference>
<gene>
    <name evidence="1" type="ORF">MRB53_013895</name>
</gene>
<sequence length="79" mass="9510">MESCIYAIKQDKRKGGVRNLTHKGAPKGDLQHVKLIRRSDRPLVWREEGLRVLRGRRGRRRRQKRVFSPLFVFWASWRL</sequence>
<name>A0ACC2K991_PERAE</name>
<evidence type="ECO:0000313" key="1">
    <source>
        <dbReference type="EMBL" id="KAJ8617709.1"/>
    </source>
</evidence>
<accession>A0ACC2K991</accession>
<organism evidence="1 2">
    <name type="scientific">Persea americana</name>
    <name type="common">Avocado</name>
    <dbReference type="NCBI Taxonomy" id="3435"/>
    <lineage>
        <taxon>Eukaryota</taxon>
        <taxon>Viridiplantae</taxon>
        <taxon>Streptophyta</taxon>
        <taxon>Embryophyta</taxon>
        <taxon>Tracheophyta</taxon>
        <taxon>Spermatophyta</taxon>
        <taxon>Magnoliopsida</taxon>
        <taxon>Magnoliidae</taxon>
        <taxon>Laurales</taxon>
        <taxon>Lauraceae</taxon>
        <taxon>Persea</taxon>
    </lineage>
</organism>
<keyword evidence="2" id="KW-1185">Reference proteome</keyword>
<protein>
    <submittedName>
        <fullName evidence="1">Uncharacterized protein</fullName>
    </submittedName>
</protein>
<dbReference type="Proteomes" id="UP001234297">
    <property type="component" value="Chromosome 4"/>
</dbReference>
<dbReference type="EMBL" id="CM056812">
    <property type="protein sequence ID" value="KAJ8617709.1"/>
    <property type="molecule type" value="Genomic_DNA"/>
</dbReference>
<evidence type="ECO:0000313" key="2">
    <source>
        <dbReference type="Proteomes" id="UP001234297"/>
    </source>
</evidence>
<proteinExistence type="predicted"/>
<comment type="caution">
    <text evidence="1">The sequence shown here is derived from an EMBL/GenBank/DDBJ whole genome shotgun (WGS) entry which is preliminary data.</text>
</comment>